<dbReference type="Pfam" id="PF00326">
    <property type="entry name" value="Peptidase_S9"/>
    <property type="match status" value="1"/>
</dbReference>
<evidence type="ECO:0000259" key="6">
    <source>
        <dbReference type="Pfam" id="PF00326"/>
    </source>
</evidence>
<organism evidence="8 9">
    <name type="scientific">Micrococcus flavus</name>
    <dbReference type="NCBI Taxonomy" id="384602"/>
    <lineage>
        <taxon>Bacteria</taxon>
        <taxon>Bacillati</taxon>
        <taxon>Actinomycetota</taxon>
        <taxon>Actinomycetes</taxon>
        <taxon>Micrococcales</taxon>
        <taxon>Micrococcaceae</taxon>
        <taxon>Micrococcus</taxon>
    </lineage>
</organism>
<dbReference type="InterPro" id="IPR001375">
    <property type="entry name" value="Peptidase_S9_cat"/>
</dbReference>
<evidence type="ECO:0000313" key="9">
    <source>
        <dbReference type="Proteomes" id="UP000560081"/>
    </source>
</evidence>
<reference evidence="8 9" key="1">
    <citation type="submission" date="2020-08" db="EMBL/GenBank/DDBJ databases">
        <title>Sequencing the genomes of 1000 actinobacteria strains.</title>
        <authorList>
            <person name="Klenk H.-P."/>
        </authorList>
    </citation>
    <scope>NUCLEOTIDE SEQUENCE [LARGE SCALE GENOMIC DNA]</scope>
    <source>
        <strain evidence="8 9">DSM 19079</strain>
    </source>
</reference>
<feature type="compositionally biased region" description="Low complexity" evidence="5">
    <location>
        <begin position="11"/>
        <end position="33"/>
    </location>
</feature>
<feature type="compositionally biased region" description="Basic and acidic residues" evidence="5">
    <location>
        <begin position="1"/>
        <end position="10"/>
    </location>
</feature>
<dbReference type="GO" id="GO:0006508">
    <property type="term" value="P:proteolysis"/>
    <property type="evidence" value="ECO:0007669"/>
    <property type="project" value="UniProtKB-KW"/>
</dbReference>
<dbReference type="SUPFAM" id="SSF50993">
    <property type="entry name" value="Peptidase/esterase 'gauge' domain"/>
    <property type="match status" value="1"/>
</dbReference>
<keyword evidence="3 8" id="KW-0378">Hydrolase</keyword>
<dbReference type="InterPro" id="IPR023302">
    <property type="entry name" value="Pept_S9A_N"/>
</dbReference>
<name>A0A7W7PA59_9MICC</name>
<evidence type="ECO:0000256" key="3">
    <source>
        <dbReference type="ARBA" id="ARBA00022801"/>
    </source>
</evidence>
<evidence type="ECO:0000313" key="8">
    <source>
        <dbReference type="EMBL" id="MBB4882077.1"/>
    </source>
</evidence>
<evidence type="ECO:0000256" key="4">
    <source>
        <dbReference type="ARBA" id="ARBA00022825"/>
    </source>
</evidence>
<dbReference type="Proteomes" id="UP000560081">
    <property type="component" value="Unassembled WGS sequence"/>
</dbReference>
<dbReference type="SUPFAM" id="SSF53474">
    <property type="entry name" value="alpha/beta-Hydrolases"/>
    <property type="match status" value="1"/>
</dbReference>
<dbReference type="InterPro" id="IPR002470">
    <property type="entry name" value="Peptidase_S9A"/>
</dbReference>
<dbReference type="InterPro" id="IPR051543">
    <property type="entry name" value="Serine_Peptidase_S9A"/>
</dbReference>
<keyword evidence="4" id="KW-0720">Serine protease</keyword>
<dbReference type="AlphaFoldDB" id="A0A7W7PA59"/>
<dbReference type="PANTHER" id="PTHR11757">
    <property type="entry name" value="PROTEASE FAMILY S9A OLIGOPEPTIDASE"/>
    <property type="match status" value="1"/>
</dbReference>
<keyword evidence="2" id="KW-0645">Protease</keyword>
<sequence>MTETTAHDDAATAPATPGTSPTSPGAAPVPPTAAEVPTARTFHGETFTDDFEWLRAKEDQQVLDHLHAENAYAEAVTADQAGLRAAIYGEIKAHTVETDQSVPVRRDDWWYFVRTREGADYGIHCRVPAQETGDAEADWTPPVVPAGEGLPGEQVILDGNAEAEGHPFFSLGGMHLSPDAALAAYAVDTTGDERYTLRIRDIATGEDLPDTVPGIAPGVRFDRSGTRVFYTVWDETWRPYQVRVHVLGTDAAQDEVLFQEDDPGMWTGFEGTADRTQLLIGVGNSEVSETWALDLPESADAPLPAPRLLIGRDARMLADVEPLDLDGERVLLIVHDRLADGTKAPNSLLSVVREADVSDRAAWRTVVPHSETVRVDGVMVTRTHVALAVRRETTPRVLVAPLDGLRTVLAAPAPTSSADDDGGAASADALAWSEPEFDEELYTCRLAPVSQDSPFLRLTYVSWTTPARVLDVVAATGEVRLRREVEVPGFDRDLYVAERWWAPASEPSSITGEAVRIPLTVIRRRDVAQDGTAPAVVYGYGSYEMSMDPVFGVARLSLLDRGVVYVVAHVRGGGELGRAWYEDGKKAAKHHSFTDFVDATRFVADSGWVDPARIAATGGSAGGLLMGAVLNRAPELYRACLAVVPFVDALTSILDPDLPLSALEWEEWGNPIEDPAVYAAMKAYTPYENIRAVDYPAIAAVTSLHDTRVLYVEPAKWVAQLRRTVTSDQATPLAEGGAPILLRTEMDGGHGGASGRYQGWEDTAWEYAFLLTALGATERVDG</sequence>
<dbReference type="EC" id="3.4.21.83" evidence="8"/>
<feature type="domain" description="Peptidase S9A N-terminal" evidence="7">
    <location>
        <begin position="31"/>
        <end position="483"/>
    </location>
</feature>
<dbReference type="RefSeq" id="WP_376698699.1">
    <property type="nucleotide sequence ID" value="NZ_BMLA01000006.1"/>
</dbReference>
<dbReference type="EMBL" id="JACHMC010000001">
    <property type="protein sequence ID" value="MBB4882077.1"/>
    <property type="molecule type" value="Genomic_DNA"/>
</dbReference>
<dbReference type="Pfam" id="PF02897">
    <property type="entry name" value="Peptidase_S9_N"/>
    <property type="match status" value="1"/>
</dbReference>
<evidence type="ECO:0000256" key="5">
    <source>
        <dbReference type="SAM" id="MobiDB-lite"/>
    </source>
</evidence>
<dbReference type="PRINTS" id="PR00862">
    <property type="entry name" value="PROLIGOPTASE"/>
</dbReference>
<feature type="region of interest" description="Disordered" evidence="5">
    <location>
        <begin position="1"/>
        <end position="33"/>
    </location>
</feature>
<gene>
    <name evidence="8" type="ORF">BJ976_000428</name>
</gene>
<proteinExistence type="inferred from homology"/>
<evidence type="ECO:0000259" key="7">
    <source>
        <dbReference type="Pfam" id="PF02897"/>
    </source>
</evidence>
<dbReference type="PANTHER" id="PTHR11757:SF19">
    <property type="entry name" value="PROLYL ENDOPEPTIDASE-LIKE"/>
    <property type="match status" value="1"/>
</dbReference>
<comment type="similarity">
    <text evidence="1">Belongs to the peptidase S9A family.</text>
</comment>
<evidence type="ECO:0000256" key="2">
    <source>
        <dbReference type="ARBA" id="ARBA00022670"/>
    </source>
</evidence>
<accession>A0A7W7PA59</accession>
<feature type="domain" description="Peptidase S9 prolyl oligopeptidase catalytic" evidence="6">
    <location>
        <begin position="554"/>
        <end position="776"/>
    </location>
</feature>
<evidence type="ECO:0000256" key="1">
    <source>
        <dbReference type="ARBA" id="ARBA00005228"/>
    </source>
</evidence>
<keyword evidence="9" id="KW-1185">Reference proteome</keyword>
<dbReference type="PROSITE" id="PS00708">
    <property type="entry name" value="PRO_ENDOPEP_SER"/>
    <property type="match status" value="1"/>
</dbReference>
<dbReference type="GO" id="GO:0004252">
    <property type="term" value="F:serine-type endopeptidase activity"/>
    <property type="evidence" value="ECO:0007669"/>
    <property type="project" value="UniProtKB-EC"/>
</dbReference>
<protein>
    <submittedName>
        <fullName evidence="8">Oligopeptidase B</fullName>
        <ecNumber evidence="8">3.4.21.83</ecNumber>
    </submittedName>
</protein>
<comment type="caution">
    <text evidence="8">The sequence shown here is derived from an EMBL/GenBank/DDBJ whole genome shotgun (WGS) entry which is preliminary data.</text>
</comment>
<dbReference type="InterPro" id="IPR002471">
    <property type="entry name" value="Pept_S9_AS"/>
</dbReference>
<dbReference type="InterPro" id="IPR029058">
    <property type="entry name" value="AB_hydrolase_fold"/>
</dbReference>
<dbReference type="Gene3D" id="2.130.10.120">
    <property type="entry name" value="Prolyl oligopeptidase, N-terminal domain"/>
    <property type="match status" value="1"/>
</dbReference>
<dbReference type="Gene3D" id="3.40.50.1820">
    <property type="entry name" value="alpha/beta hydrolase"/>
    <property type="match status" value="1"/>
</dbReference>